<reference evidence="2" key="1">
    <citation type="submission" date="2021-06" db="EMBL/GenBank/DDBJ databases">
        <title>Genome Sequence of Mortierella hyaline Strain SCG-10, a Cold-Adapted, Nitrate-Reducing Fungus Isolated from Soil in Minnesota, USA.</title>
        <authorList>
            <person name="Aldossari N."/>
        </authorList>
    </citation>
    <scope>NUCLEOTIDE SEQUENCE</scope>
    <source>
        <strain evidence="2">SCG-10</strain>
    </source>
</reference>
<organism evidence="2 3">
    <name type="scientific">Linnemannia hyalina</name>
    <dbReference type="NCBI Taxonomy" id="64524"/>
    <lineage>
        <taxon>Eukaryota</taxon>
        <taxon>Fungi</taxon>
        <taxon>Fungi incertae sedis</taxon>
        <taxon>Mucoromycota</taxon>
        <taxon>Mortierellomycotina</taxon>
        <taxon>Mortierellomycetes</taxon>
        <taxon>Mortierellales</taxon>
        <taxon>Mortierellaceae</taxon>
        <taxon>Linnemannia</taxon>
    </lineage>
</organism>
<dbReference type="EMBL" id="JAHRHY010000025">
    <property type="protein sequence ID" value="KAG9061301.1"/>
    <property type="molecule type" value="Genomic_DNA"/>
</dbReference>
<feature type="compositionally biased region" description="Basic and acidic residues" evidence="1">
    <location>
        <begin position="168"/>
        <end position="177"/>
    </location>
</feature>
<evidence type="ECO:0000313" key="3">
    <source>
        <dbReference type="Proteomes" id="UP000707451"/>
    </source>
</evidence>
<dbReference type="OrthoDB" id="432528at2759"/>
<dbReference type="AlphaFoldDB" id="A0A9P8BN02"/>
<feature type="region of interest" description="Disordered" evidence="1">
    <location>
        <begin position="31"/>
        <end position="69"/>
    </location>
</feature>
<comment type="caution">
    <text evidence="2">The sequence shown here is derived from an EMBL/GenBank/DDBJ whole genome shotgun (WGS) entry which is preliminary data.</text>
</comment>
<keyword evidence="3" id="KW-1185">Reference proteome</keyword>
<gene>
    <name evidence="2" type="ORF">KI688_007639</name>
</gene>
<evidence type="ECO:0000256" key="1">
    <source>
        <dbReference type="SAM" id="MobiDB-lite"/>
    </source>
</evidence>
<protein>
    <submittedName>
        <fullName evidence="2">Uncharacterized protein</fullName>
    </submittedName>
</protein>
<accession>A0A9P8BN02</accession>
<feature type="compositionally biased region" description="Low complexity" evidence="1">
    <location>
        <begin position="59"/>
        <end position="69"/>
    </location>
</feature>
<sequence>MCKVGNRDLTVLLSSVPLIYNIREDKWVNRFSPILPTDGPPTPRSSTTSGPIPGPTNPTPNTSPSSGSNAAAIGKGVAGDAVILRLLVFLFYRRRKQVNSKSGHAPDSSATPLDGSAPPAPPTPPSATRRDIEFPPYPPNQPCPQGQNVYADNGGIEDNEPFAYGSNIDKDNNRRNSDFFGPRNPQEYTPTATKKPHDLQYQPMNPTAIGQECEAYSQRRNGPQGDGTNVAVVSSGAGGGGGGGMDGLGLRQQITYIQAQNQDIGRVMMEQQQMLRKLQDLLDSKGENA</sequence>
<dbReference type="Proteomes" id="UP000707451">
    <property type="component" value="Unassembled WGS sequence"/>
</dbReference>
<proteinExistence type="predicted"/>
<evidence type="ECO:0000313" key="2">
    <source>
        <dbReference type="EMBL" id="KAG9061301.1"/>
    </source>
</evidence>
<name>A0A9P8BN02_9FUNG</name>
<feature type="region of interest" description="Disordered" evidence="1">
    <location>
        <begin position="98"/>
        <end position="200"/>
    </location>
</feature>